<dbReference type="InterPro" id="IPR001487">
    <property type="entry name" value="Bromodomain"/>
</dbReference>
<dbReference type="InterPro" id="IPR051831">
    <property type="entry name" value="Bromodomain_contain_prot"/>
</dbReference>
<dbReference type="AlphaFoldDB" id="A0AAW1W566"/>
<evidence type="ECO:0000313" key="5">
    <source>
        <dbReference type="EMBL" id="KAK9913900.1"/>
    </source>
</evidence>
<gene>
    <name evidence="5" type="ORF">M0R45_037704</name>
</gene>
<dbReference type="Gene3D" id="1.20.920.10">
    <property type="entry name" value="Bromodomain-like"/>
    <property type="match status" value="1"/>
</dbReference>
<dbReference type="CDD" id="cd04369">
    <property type="entry name" value="Bromodomain"/>
    <property type="match status" value="1"/>
</dbReference>
<dbReference type="PANTHER" id="PTHR22881:SF26">
    <property type="entry name" value="BROMODOMAIN CONTAINING PROTEIN, EXPRESSED"/>
    <property type="match status" value="1"/>
</dbReference>
<evidence type="ECO:0000256" key="3">
    <source>
        <dbReference type="SAM" id="MobiDB-lite"/>
    </source>
</evidence>
<evidence type="ECO:0000259" key="4">
    <source>
        <dbReference type="PROSITE" id="PS50014"/>
    </source>
</evidence>
<feature type="domain" description="Bromo" evidence="4">
    <location>
        <begin position="109"/>
        <end position="179"/>
    </location>
</feature>
<dbReference type="PROSITE" id="PS50014">
    <property type="entry name" value="BROMODOMAIN_2"/>
    <property type="match status" value="1"/>
</dbReference>
<keyword evidence="1 2" id="KW-0103">Bromodomain</keyword>
<sequence length="611" mass="67611">MCIVERRKSARISALQAQKAPQEKNQILNKGKRICDAAMETGVAELDSYLNQERKKVKIRPVQDLFANSVEYQVPKRGSRKHHTNAAVMPSGSAFPERSKLQLLLWILKRRDSHYIFSEPVNPEEVEHYYDVIKEPMDFGTITAKLNGGSYKSLQEFEHDVTLVWSNAMHFNQSSTIYYRQACVIRNLATKLFDSLKTDPENSVAILQAGCRGGRRSKYSEVGRRDTYWPLNTLLNENESIVSTVYLSQKDLVQNKLNSIGYAESLLQFVRDLGPAAHTVAGRKLQKSAEAAINVERVLTCDTINLPGVLSKGNAHSNFPTTREARSNMRGRSIQTMSDHGIGNTCLTNPLFENPNFSATWNLDRNVSGKSIQVAPDQDTGDSYMNALLGSESCEWDRLSDLRGESVQTMPEQDMGNSHFTNPLFGNSNFSARDTSINFSGKSVWGSLDQHSGSSFINNSSFGDGSSFPTTWKTEIEANNLFSGAFDNMSSSEPKIPAVKGYGSSSSSSAAWLSHNTPEASQSPATWSMYGSYLNNPGGEFLQYQSMADIGSTSYASYMEQAGPAESPPQSVFSRPQSTSAGPSQWRGIGTSTSNLKAIELSDIDEWFRSH</sequence>
<dbReference type="Pfam" id="PF00439">
    <property type="entry name" value="Bromodomain"/>
    <property type="match status" value="1"/>
</dbReference>
<dbReference type="EMBL" id="JBEDUW010000007">
    <property type="protein sequence ID" value="KAK9913900.1"/>
    <property type="molecule type" value="Genomic_DNA"/>
</dbReference>
<dbReference type="PRINTS" id="PR00503">
    <property type="entry name" value="BROMODOMAIN"/>
</dbReference>
<reference evidence="5 6" key="1">
    <citation type="journal article" date="2023" name="G3 (Bethesda)">
        <title>A chromosome-length genome assembly and annotation of blackberry (Rubus argutus, cv. 'Hillquist').</title>
        <authorList>
            <person name="Bruna T."/>
            <person name="Aryal R."/>
            <person name="Dudchenko O."/>
            <person name="Sargent D.J."/>
            <person name="Mead D."/>
            <person name="Buti M."/>
            <person name="Cavallini A."/>
            <person name="Hytonen T."/>
            <person name="Andres J."/>
            <person name="Pham M."/>
            <person name="Weisz D."/>
            <person name="Mascagni F."/>
            <person name="Usai G."/>
            <person name="Natali L."/>
            <person name="Bassil N."/>
            <person name="Fernandez G.E."/>
            <person name="Lomsadze A."/>
            <person name="Armour M."/>
            <person name="Olukolu B."/>
            <person name="Poorten T."/>
            <person name="Britton C."/>
            <person name="Davik J."/>
            <person name="Ashrafi H."/>
            <person name="Aiden E.L."/>
            <person name="Borodovsky M."/>
            <person name="Worthington M."/>
        </authorList>
    </citation>
    <scope>NUCLEOTIDE SEQUENCE [LARGE SCALE GENOMIC DNA]</scope>
    <source>
        <strain evidence="5">PI 553951</strain>
    </source>
</reference>
<evidence type="ECO:0000256" key="2">
    <source>
        <dbReference type="PROSITE-ProRule" id="PRU00035"/>
    </source>
</evidence>
<comment type="caution">
    <text evidence="5">The sequence shown here is derived from an EMBL/GenBank/DDBJ whole genome shotgun (WGS) entry which is preliminary data.</text>
</comment>
<dbReference type="SUPFAM" id="SSF47370">
    <property type="entry name" value="Bromodomain"/>
    <property type="match status" value="1"/>
</dbReference>
<evidence type="ECO:0000313" key="6">
    <source>
        <dbReference type="Proteomes" id="UP001457282"/>
    </source>
</evidence>
<protein>
    <recommendedName>
        <fullName evidence="4">Bromo domain-containing protein</fullName>
    </recommendedName>
</protein>
<dbReference type="PANTHER" id="PTHR22881">
    <property type="entry name" value="BROMODOMAIN CONTAINING PROTEIN"/>
    <property type="match status" value="1"/>
</dbReference>
<keyword evidence="6" id="KW-1185">Reference proteome</keyword>
<feature type="region of interest" description="Disordered" evidence="3">
    <location>
        <begin position="560"/>
        <end position="590"/>
    </location>
</feature>
<dbReference type="InterPro" id="IPR036427">
    <property type="entry name" value="Bromodomain-like_sf"/>
</dbReference>
<accession>A0AAW1W566</accession>
<evidence type="ECO:0000256" key="1">
    <source>
        <dbReference type="ARBA" id="ARBA00023117"/>
    </source>
</evidence>
<dbReference type="SMART" id="SM00297">
    <property type="entry name" value="BROMO"/>
    <property type="match status" value="1"/>
</dbReference>
<proteinExistence type="predicted"/>
<name>A0AAW1W566_RUBAR</name>
<dbReference type="Proteomes" id="UP001457282">
    <property type="component" value="Unassembled WGS sequence"/>
</dbReference>
<organism evidence="5 6">
    <name type="scientific">Rubus argutus</name>
    <name type="common">Southern blackberry</name>
    <dbReference type="NCBI Taxonomy" id="59490"/>
    <lineage>
        <taxon>Eukaryota</taxon>
        <taxon>Viridiplantae</taxon>
        <taxon>Streptophyta</taxon>
        <taxon>Embryophyta</taxon>
        <taxon>Tracheophyta</taxon>
        <taxon>Spermatophyta</taxon>
        <taxon>Magnoliopsida</taxon>
        <taxon>eudicotyledons</taxon>
        <taxon>Gunneridae</taxon>
        <taxon>Pentapetalae</taxon>
        <taxon>rosids</taxon>
        <taxon>fabids</taxon>
        <taxon>Rosales</taxon>
        <taxon>Rosaceae</taxon>
        <taxon>Rosoideae</taxon>
        <taxon>Rosoideae incertae sedis</taxon>
        <taxon>Rubus</taxon>
    </lineage>
</organism>
<feature type="compositionally biased region" description="Polar residues" evidence="3">
    <location>
        <begin position="568"/>
        <end position="583"/>
    </location>
</feature>